<dbReference type="Proteomes" id="UP001596274">
    <property type="component" value="Unassembled WGS sequence"/>
</dbReference>
<gene>
    <name evidence="1" type="ORF">ACFQDD_00400</name>
</gene>
<sequence length="55" mass="5966">MAETNGTEEPKYACRECDWTGNQYSRVDDGTSGGRAVCGRDGCQGQLVLNRVPDV</sequence>
<comment type="caution">
    <text evidence="1">The sequence shown here is derived from an EMBL/GenBank/DDBJ whole genome shotgun (WGS) entry which is preliminary data.</text>
</comment>
<name>A0ABD5SXQ2_9EURY</name>
<proteinExistence type="predicted"/>
<reference evidence="1 2" key="1">
    <citation type="journal article" date="2019" name="Int. J. Syst. Evol. Microbiol.">
        <title>The Global Catalogue of Microorganisms (GCM) 10K type strain sequencing project: providing services to taxonomists for standard genome sequencing and annotation.</title>
        <authorList>
            <consortium name="The Broad Institute Genomics Platform"/>
            <consortium name="The Broad Institute Genome Sequencing Center for Infectious Disease"/>
            <person name="Wu L."/>
            <person name="Ma J."/>
        </authorList>
    </citation>
    <scope>NUCLEOTIDE SEQUENCE [LARGE SCALE GENOMIC DNA]</scope>
    <source>
        <strain evidence="1 2">PJ61</strain>
    </source>
</reference>
<dbReference type="AlphaFoldDB" id="A0ABD5SXQ2"/>
<keyword evidence="2" id="KW-1185">Reference proteome</keyword>
<organism evidence="1 2">
    <name type="scientific">Halorubrum pallidum</name>
    <dbReference type="NCBI Taxonomy" id="1526114"/>
    <lineage>
        <taxon>Archaea</taxon>
        <taxon>Methanobacteriati</taxon>
        <taxon>Methanobacteriota</taxon>
        <taxon>Stenosarchaea group</taxon>
        <taxon>Halobacteria</taxon>
        <taxon>Halobacteriales</taxon>
        <taxon>Haloferacaceae</taxon>
        <taxon>Halorubrum</taxon>
    </lineage>
</organism>
<accession>A0ABD5SXQ2</accession>
<evidence type="ECO:0000313" key="1">
    <source>
        <dbReference type="EMBL" id="MFC6769996.1"/>
    </source>
</evidence>
<dbReference type="EMBL" id="JBHSWT010000009">
    <property type="protein sequence ID" value="MFC6769996.1"/>
    <property type="molecule type" value="Genomic_DNA"/>
</dbReference>
<evidence type="ECO:0000313" key="2">
    <source>
        <dbReference type="Proteomes" id="UP001596274"/>
    </source>
</evidence>
<protein>
    <submittedName>
        <fullName evidence="1">Uncharacterized protein</fullName>
    </submittedName>
</protein>